<evidence type="ECO:0000256" key="2">
    <source>
        <dbReference type="ARBA" id="ARBA00022729"/>
    </source>
</evidence>
<dbReference type="InterPro" id="IPR006059">
    <property type="entry name" value="SBP"/>
</dbReference>
<dbReference type="Proteomes" id="UP000260812">
    <property type="component" value="Unassembled WGS sequence"/>
</dbReference>
<evidence type="ECO:0000256" key="5">
    <source>
        <dbReference type="ARBA" id="ARBA00023288"/>
    </source>
</evidence>
<evidence type="ECO:0000313" key="9">
    <source>
        <dbReference type="EMBL" id="RGE74570.1"/>
    </source>
</evidence>
<dbReference type="PANTHER" id="PTHR43649">
    <property type="entry name" value="ARABINOSE-BINDING PROTEIN-RELATED"/>
    <property type="match status" value="1"/>
</dbReference>
<evidence type="ECO:0000256" key="1">
    <source>
        <dbReference type="ARBA" id="ARBA00022475"/>
    </source>
</evidence>
<protein>
    <submittedName>
        <fullName evidence="9">Extracellular solute-binding protein</fullName>
    </submittedName>
</protein>
<evidence type="ECO:0000313" key="10">
    <source>
        <dbReference type="Proteomes" id="UP000260812"/>
    </source>
</evidence>
<feature type="chain" id="PRO_5038233584" evidence="7">
    <location>
        <begin position="24"/>
        <end position="534"/>
    </location>
</feature>
<keyword evidence="2 7" id="KW-0732">Signal</keyword>
<reference evidence="9 11" key="1">
    <citation type="submission" date="2018-08" db="EMBL/GenBank/DDBJ databases">
        <title>A genome reference for cultivated species of the human gut microbiota.</title>
        <authorList>
            <person name="Zou Y."/>
            <person name="Xue W."/>
            <person name="Luo G."/>
        </authorList>
    </citation>
    <scope>NUCLEOTIDE SEQUENCE [LARGE SCALE GENOMIC DNA]</scope>
    <source>
        <strain evidence="9 11">AF26-4BH</strain>
        <strain evidence="8">TF05-5AC</strain>
    </source>
</reference>
<proteinExistence type="predicted"/>
<evidence type="ECO:0000256" key="6">
    <source>
        <dbReference type="SAM" id="MobiDB-lite"/>
    </source>
</evidence>
<dbReference type="GeneID" id="97986710"/>
<feature type="signal peptide" evidence="7">
    <location>
        <begin position="1"/>
        <end position="23"/>
    </location>
</feature>
<organism evidence="9 11">
    <name type="scientific">Eisenbergiella massiliensis</name>
    <dbReference type="NCBI Taxonomy" id="1720294"/>
    <lineage>
        <taxon>Bacteria</taxon>
        <taxon>Bacillati</taxon>
        <taxon>Bacillota</taxon>
        <taxon>Clostridia</taxon>
        <taxon>Lachnospirales</taxon>
        <taxon>Lachnospiraceae</taxon>
        <taxon>Eisenbergiella</taxon>
    </lineage>
</organism>
<keyword evidence="1" id="KW-1003">Cell membrane</keyword>
<dbReference type="SUPFAM" id="SSF53850">
    <property type="entry name" value="Periplasmic binding protein-like II"/>
    <property type="match status" value="1"/>
</dbReference>
<keyword evidence="4" id="KW-0564">Palmitate</keyword>
<dbReference type="PANTHER" id="PTHR43649:SF33">
    <property type="entry name" value="POLYGALACTURONAN_RHAMNOGALACTURONAN-BINDING PROTEIN YTCQ"/>
    <property type="match status" value="1"/>
</dbReference>
<dbReference type="RefSeq" id="WP_021638025.1">
    <property type="nucleotide sequence ID" value="NZ_CANNOQ010000279.1"/>
</dbReference>
<dbReference type="AlphaFoldDB" id="A0A3E3J5D1"/>
<evidence type="ECO:0000256" key="3">
    <source>
        <dbReference type="ARBA" id="ARBA00023136"/>
    </source>
</evidence>
<dbReference type="PROSITE" id="PS51257">
    <property type="entry name" value="PROKAR_LIPOPROTEIN"/>
    <property type="match status" value="1"/>
</dbReference>
<dbReference type="InterPro" id="IPR050490">
    <property type="entry name" value="Bact_solute-bd_prot1"/>
</dbReference>
<evidence type="ECO:0000313" key="8">
    <source>
        <dbReference type="EMBL" id="RGE62426.1"/>
    </source>
</evidence>
<comment type="caution">
    <text evidence="9">The sequence shown here is derived from an EMBL/GenBank/DDBJ whole genome shotgun (WGS) entry which is preliminary data.</text>
</comment>
<gene>
    <name evidence="9" type="ORF">DWY69_00970</name>
    <name evidence="8" type="ORF">DXC51_07410</name>
</gene>
<dbReference type="Proteomes" id="UP000261166">
    <property type="component" value="Unassembled WGS sequence"/>
</dbReference>
<evidence type="ECO:0000256" key="7">
    <source>
        <dbReference type="SAM" id="SignalP"/>
    </source>
</evidence>
<feature type="region of interest" description="Disordered" evidence="6">
    <location>
        <begin position="30"/>
        <end position="52"/>
    </location>
</feature>
<dbReference type="OrthoDB" id="9787283at2"/>
<keyword evidence="3" id="KW-0472">Membrane</keyword>
<keyword evidence="10" id="KW-1185">Reference proteome</keyword>
<evidence type="ECO:0000256" key="4">
    <source>
        <dbReference type="ARBA" id="ARBA00023139"/>
    </source>
</evidence>
<dbReference type="EMBL" id="QVLU01000001">
    <property type="protein sequence ID" value="RGE74570.1"/>
    <property type="molecule type" value="Genomic_DNA"/>
</dbReference>
<evidence type="ECO:0000313" key="11">
    <source>
        <dbReference type="Proteomes" id="UP000261166"/>
    </source>
</evidence>
<dbReference type="Pfam" id="PF01547">
    <property type="entry name" value="SBP_bac_1"/>
    <property type="match status" value="1"/>
</dbReference>
<keyword evidence="5" id="KW-0449">Lipoprotein</keyword>
<dbReference type="EMBL" id="QVLV01000004">
    <property type="protein sequence ID" value="RGE62426.1"/>
    <property type="molecule type" value="Genomic_DNA"/>
</dbReference>
<sequence length="534" mass="59318">MKRNYIKYGKKILALSLAAVLGAASLTTGCGQSSSTEASNKENSSSEAAEAGTEATAPVLTVWSDWGISDYFKDQGDAYYWKAIEEATGVDLQFIDSSGGKDALSILVGTDDLPDIIIEYDGTLPGGVQKMLADGSIVPLNDLMDAGKLPNFKAYLDSDPEADKLCKNDDGLYAWAPMIRKPDSPLVFNGNMIRQDWLDELGLQMPETIQEMEDTLLIFKEKKGCDAGFSFAYKNYDRIVNAYGICEGMYIGKDNKVHFGAIESEYLDFLTLFNRWMEMGILDPDGFTQEIDAFYAKIASGRTGLVWGNTGGELGKIETMKSENPEMDFQPAPNPVLNKGDVFPVDQSNYRVNSIGYMISSTCADMDAAARVIDYVYGEEGNMRANFGEEGVTYEMKDGKPVFTDLVLNNPEGLSIQKALSLYAGNNNKPFLVEKDMMLGNYALEVQKKSLEVWATPDAPVKKMPPLTMTAEEAQEYNSLMTDIQTYLDEFKLKFIMGTESLENYPHFVENIQKMNIDRAIEIQQAAYERYLAR</sequence>
<accession>A0A3E3J5D1</accession>
<name>A0A3E3J5D1_9FIRM</name>
<dbReference type="Gene3D" id="3.40.190.10">
    <property type="entry name" value="Periplasmic binding protein-like II"/>
    <property type="match status" value="2"/>
</dbReference>